<name>A0A7I4Z366_HAECO</name>
<protein>
    <submittedName>
        <fullName evidence="3">V-type proton ATPase subunit G</fullName>
    </submittedName>
</protein>
<reference evidence="3" key="1">
    <citation type="submission" date="2020-12" db="UniProtKB">
        <authorList>
            <consortium name="WormBaseParasite"/>
        </authorList>
    </citation>
    <scope>IDENTIFICATION</scope>
    <source>
        <strain evidence="3">MHco3</strain>
    </source>
</reference>
<organism evidence="2 3">
    <name type="scientific">Haemonchus contortus</name>
    <name type="common">Barber pole worm</name>
    <dbReference type="NCBI Taxonomy" id="6289"/>
    <lineage>
        <taxon>Eukaryota</taxon>
        <taxon>Metazoa</taxon>
        <taxon>Ecdysozoa</taxon>
        <taxon>Nematoda</taxon>
        <taxon>Chromadorea</taxon>
        <taxon>Rhabditida</taxon>
        <taxon>Rhabditina</taxon>
        <taxon>Rhabditomorpha</taxon>
        <taxon>Strongyloidea</taxon>
        <taxon>Trichostrongylidae</taxon>
        <taxon>Haemonchus</taxon>
    </lineage>
</organism>
<proteinExistence type="predicted"/>
<feature type="region of interest" description="Disordered" evidence="1">
    <location>
        <begin position="140"/>
        <end position="159"/>
    </location>
</feature>
<dbReference type="WBParaSite" id="HCON_00173980-00001">
    <property type="protein sequence ID" value="HCON_00173980-00001"/>
    <property type="gene ID" value="HCON_00173980"/>
</dbReference>
<keyword evidence="2" id="KW-1185">Reference proteome</keyword>
<evidence type="ECO:0000256" key="1">
    <source>
        <dbReference type="SAM" id="MobiDB-lite"/>
    </source>
</evidence>
<evidence type="ECO:0000313" key="2">
    <source>
        <dbReference type="Proteomes" id="UP000025227"/>
    </source>
</evidence>
<dbReference type="Proteomes" id="UP000025227">
    <property type="component" value="Unplaced"/>
</dbReference>
<accession>A0A7I4Z366</accession>
<sequence>MVLSTAHFDARHAYCGRDSAKLKCALYFPRPGPPIPHLTRSLQADLKELRNFVTDIQTDRQNDRRSALYNSKQDNSGKLETLITRFKAEGLETVKLPDAEEEISRVTARGKLQRLEEGVGATERTTSKIEQKLKDYAEAMDSMAEPSPKDVEALEMYPS</sequence>
<dbReference type="AlphaFoldDB" id="A0A7I4Z366"/>
<evidence type="ECO:0000313" key="3">
    <source>
        <dbReference type="WBParaSite" id="HCON_00173980-00001"/>
    </source>
</evidence>